<evidence type="ECO:0000313" key="2">
    <source>
        <dbReference type="Proteomes" id="UP000016981"/>
    </source>
</evidence>
<dbReference type="AlphaFoldDB" id="A0AAN4P7N8"/>
<gene>
    <name evidence="1" type="ORF">ANG6_0350</name>
</gene>
<comment type="caution">
    <text evidence="1">The sequence shown here is derived from an EMBL/GenBank/DDBJ whole genome shotgun (WGS) entry which is preliminary data.</text>
</comment>
<organism evidence="1 2">
    <name type="scientific">Streptococcus anginosus T5</name>
    <dbReference type="NCBI Taxonomy" id="1163302"/>
    <lineage>
        <taxon>Bacteria</taxon>
        <taxon>Bacillati</taxon>
        <taxon>Bacillota</taxon>
        <taxon>Bacilli</taxon>
        <taxon>Lactobacillales</taxon>
        <taxon>Streptococcaceae</taxon>
        <taxon>Streptococcus</taxon>
        <taxon>Streptococcus anginosus group</taxon>
    </lineage>
</organism>
<protein>
    <submittedName>
        <fullName evidence="1">Uncharacterized protein</fullName>
    </submittedName>
</protein>
<evidence type="ECO:0000313" key="1">
    <source>
        <dbReference type="EMBL" id="GAD45855.1"/>
    </source>
</evidence>
<sequence>MFEQIDTFEQFVASNVTIDSVEVSTPYKKVSNACMHNIRAILKRIPGYFFYKYWLED</sequence>
<proteinExistence type="predicted"/>
<reference evidence="2" key="1">
    <citation type="submission" date="2013-09" db="EMBL/GenBank/DDBJ databases">
        <title>Genome Sequences of seven clinical isolates and type strains of anginosus group streptococci.</title>
        <authorList>
            <person name="Maruyama F."/>
            <person name="Sakurai A."/>
            <person name="Ogura Y."/>
            <person name="Homma H."/>
            <person name="Takahashi N."/>
            <person name="Ohtsubo Y."/>
            <person name="Hoshino T."/>
            <person name="Okahashi N."/>
            <person name="Nakagawa I."/>
            <person name="Kimura S."/>
            <person name="Fujiwara T."/>
            <person name="Hayashi T."/>
            <person name="Shintani S."/>
        </authorList>
    </citation>
    <scope>NUCLEOTIDE SEQUENCE [LARGE SCALE GENOMIC DNA]</scope>
    <source>
        <strain evidence="2">T5</strain>
    </source>
</reference>
<accession>A0AAN4P7N8</accession>
<dbReference type="EMBL" id="BASY01000002">
    <property type="protein sequence ID" value="GAD45855.1"/>
    <property type="molecule type" value="Genomic_DNA"/>
</dbReference>
<dbReference type="Proteomes" id="UP000016981">
    <property type="component" value="Unassembled WGS sequence"/>
</dbReference>
<name>A0AAN4P7N8_STRAP</name>